<dbReference type="Proteomes" id="UP000240883">
    <property type="component" value="Unassembled WGS sequence"/>
</dbReference>
<evidence type="ECO:0000313" key="4">
    <source>
        <dbReference type="EMBL" id="PSN74978.1"/>
    </source>
</evidence>
<proteinExistence type="inferred from homology"/>
<keyword evidence="5" id="KW-1185">Reference proteome</keyword>
<accession>A0A2T2PC83</accession>
<dbReference type="PANTHER" id="PTHR23079">
    <property type="entry name" value="RNA-DEPENDENT RNA POLYMERASE"/>
    <property type="match status" value="1"/>
</dbReference>
<dbReference type="GO" id="GO:0031380">
    <property type="term" value="C:nuclear RNA-directed RNA polymerase complex"/>
    <property type="evidence" value="ECO:0007669"/>
    <property type="project" value="TreeGrafter"/>
</dbReference>
<dbReference type="GO" id="GO:0003723">
    <property type="term" value="F:RNA binding"/>
    <property type="evidence" value="ECO:0007669"/>
    <property type="project" value="UniProtKB-KW"/>
</dbReference>
<feature type="compositionally biased region" description="Polar residues" evidence="2">
    <location>
        <begin position="412"/>
        <end position="435"/>
    </location>
</feature>
<dbReference type="EC" id="2.7.7.48" evidence="1"/>
<feature type="compositionally biased region" description="Polar residues" evidence="2">
    <location>
        <begin position="223"/>
        <end position="235"/>
    </location>
</feature>
<feature type="region of interest" description="Disordered" evidence="2">
    <location>
        <begin position="379"/>
        <end position="435"/>
    </location>
</feature>
<feature type="region of interest" description="Disordered" evidence="2">
    <location>
        <begin position="109"/>
        <end position="247"/>
    </location>
</feature>
<evidence type="ECO:0000256" key="2">
    <source>
        <dbReference type="SAM" id="MobiDB-lite"/>
    </source>
</evidence>
<keyword evidence="1" id="KW-0694">RNA-binding</keyword>
<comment type="similarity">
    <text evidence="1">Belongs to the RdRP family.</text>
</comment>
<reference evidence="4 5" key="1">
    <citation type="journal article" date="2018" name="Front. Microbiol.">
        <title>Genome-Wide Analysis of Corynespora cassiicola Leaf Fall Disease Putative Effectors.</title>
        <authorList>
            <person name="Lopez D."/>
            <person name="Ribeiro S."/>
            <person name="Label P."/>
            <person name="Fumanal B."/>
            <person name="Venisse J.S."/>
            <person name="Kohler A."/>
            <person name="de Oliveira R.R."/>
            <person name="Labutti K."/>
            <person name="Lipzen A."/>
            <person name="Lail K."/>
            <person name="Bauer D."/>
            <person name="Ohm R.A."/>
            <person name="Barry K.W."/>
            <person name="Spatafora J."/>
            <person name="Grigoriev I.V."/>
            <person name="Martin F.M."/>
            <person name="Pujade-Renaud V."/>
        </authorList>
    </citation>
    <scope>NUCLEOTIDE SEQUENCE [LARGE SCALE GENOMIC DNA]</scope>
    <source>
        <strain evidence="4 5">Philippines</strain>
    </source>
</reference>
<feature type="compositionally biased region" description="Low complexity" evidence="2">
    <location>
        <begin position="341"/>
        <end position="355"/>
    </location>
</feature>
<dbReference type="GO" id="GO:0003968">
    <property type="term" value="F:RNA-directed RNA polymerase activity"/>
    <property type="evidence" value="ECO:0007669"/>
    <property type="project" value="UniProtKB-KW"/>
</dbReference>
<feature type="compositionally biased region" description="Acidic residues" evidence="2">
    <location>
        <begin position="1385"/>
        <end position="1398"/>
    </location>
</feature>
<feature type="region of interest" description="Disordered" evidence="2">
    <location>
        <begin position="335"/>
        <end position="356"/>
    </location>
</feature>
<evidence type="ECO:0000259" key="3">
    <source>
        <dbReference type="Pfam" id="PF05183"/>
    </source>
</evidence>
<feature type="domain" description="RDRP core" evidence="3">
    <location>
        <begin position="554"/>
        <end position="1212"/>
    </location>
</feature>
<organism evidence="4 5">
    <name type="scientific">Corynespora cassiicola Philippines</name>
    <dbReference type="NCBI Taxonomy" id="1448308"/>
    <lineage>
        <taxon>Eukaryota</taxon>
        <taxon>Fungi</taxon>
        <taxon>Dikarya</taxon>
        <taxon>Ascomycota</taxon>
        <taxon>Pezizomycotina</taxon>
        <taxon>Dothideomycetes</taxon>
        <taxon>Pleosporomycetidae</taxon>
        <taxon>Pleosporales</taxon>
        <taxon>Corynesporascaceae</taxon>
        <taxon>Corynespora</taxon>
    </lineage>
</organism>
<dbReference type="PANTHER" id="PTHR23079:SF55">
    <property type="entry name" value="RNA-DIRECTED RNA POLYMERASE"/>
    <property type="match status" value="1"/>
</dbReference>
<name>A0A2T2PC83_CORCC</name>
<protein>
    <recommendedName>
        <fullName evidence="1">RNA-dependent RNA polymerase</fullName>
        <ecNumber evidence="1">2.7.7.48</ecNumber>
    </recommendedName>
</protein>
<evidence type="ECO:0000256" key="1">
    <source>
        <dbReference type="RuleBase" id="RU363098"/>
    </source>
</evidence>
<keyword evidence="1" id="KW-0808">Transferase</keyword>
<dbReference type="EMBL" id="KZ678128">
    <property type="protein sequence ID" value="PSN74978.1"/>
    <property type="molecule type" value="Genomic_DNA"/>
</dbReference>
<comment type="catalytic activity">
    <reaction evidence="1">
        <text>RNA(n) + a ribonucleoside 5'-triphosphate = RNA(n+1) + diphosphate</text>
        <dbReference type="Rhea" id="RHEA:21248"/>
        <dbReference type="Rhea" id="RHEA-COMP:14527"/>
        <dbReference type="Rhea" id="RHEA-COMP:17342"/>
        <dbReference type="ChEBI" id="CHEBI:33019"/>
        <dbReference type="ChEBI" id="CHEBI:61557"/>
        <dbReference type="ChEBI" id="CHEBI:140395"/>
        <dbReference type="EC" id="2.7.7.48"/>
    </reaction>
</comment>
<dbReference type="Pfam" id="PF05183">
    <property type="entry name" value="RdRP"/>
    <property type="match status" value="1"/>
</dbReference>
<feature type="region of interest" description="Disordered" evidence="2">
    <location>
        <begin position="1369"/>
        <end position="1398"/>
    </location>
</feature>
<gene>
    <name evidence="4" type="ORF">BS50DRAFT_540681</name>
</gene>
<dbReference type="InterPro" id="IPR007855">
    <property type="entry name" value="RDRP"/>
</dbReference>
<dbReference type="InterPro" id="IPR057596">
    <property type="entry name" value="RDRP_core"/>
</dbReference>
<keyword evidence="1" id="KW-0696">RNA-directed RNA polymerase</keyword>
<feature type="region of interest" description="Disordered" evidence="2">
    <location>
        <begin position="1"/>
        <end position="26"/>
    </location>
</feature>
<dbReference type="STRING" id="1448308.A0A2T2PC83"/>
<dbReference type="GO" id="GO:0030422">
    <property type="term" value="P:siRNA processing"/>
    <property type="evidence" value="ECO:0007669"/>
    <property type="project" value="TreeGrafter"/>
</dbReference>
<evidence type="ECO:0000313" key="5">
    <source>
        <dbReference type="Proteomes" id="UP000240883"/>
    </source>
</evidence>
<keyword evidence="1" id="KW-0548">Nucleotidyltransferase</keyword>
<dbReference type="OrthoDB" id="10055769at2759"/>
<sequence>MPPRLDPLGGRGSSPGTPRHVRNGPGLDNVIREIENDWKLGLQSRDASWSPRGSNNSLADKVYGLIKRLYYTQKPALDRSLGEFQAQALGVRDPVARLGLLYGKLMDHKGTPVSRAGTPQSARSTPLKPPRLQIEPSRARAYYDDDDGPESYYTAALDPGSPTDDDEEYATPPSPTLKSKAAIRRAEKASPRISLGSPSNKRPSDSSIGPGISPKITKISKGKQPSNRRLYQDSPQNPPSLFKKPSIDMMRSRKTQPFPAPSLDSTSANTSFNTLWSSEMSQADTANTSFTTDPGYHDGDVVYPNLKRTSSTTPGSLNDQILDDVSAMVEREPYRPADATSSQNSPPNGSSNYGSLDVDKFPDIFSNVEADIPATSIIGSPQRILPRSPEPRSIASSVGPQPILPHPRSPLTRVSSGSDIQQSPRSVGSNNSPSKMSYEIRDLPLHGLFVDQVPAELLKFPYFILFICCRLLLEHKVPVSDLLSGVTPEKVQSDHKEFWHAIKKQLNLPCMGRRDPKGVWTTASKNHEGYTFKGRLVYTKNKGHVFQFQPLVIERDKSCRFQRKFGADRFLYLNCPSFDSSKDKARFTVEEKKQISEKWNEWFLREHDFLGRKWRAFHIKPIRGKANGDNSDKRVILFATEGPGLSTTSVGELINWFFPLALNREQNFCKAYARLDLGLSRTIPTLTFKPSQIEYVEKDELANGPPEDTQFNDPNLDWTERCNEVKVMNDGCSVMSVGAALQIWKMYEKATDTVGPLPSAFQGRIGGAKGMWMVSAESFTKDPEHLRTWIRITPSQLKFKPHQTDTSDENFDKFRLTFEYSNHSTSPAPSDLHSSFIPIMVDRGVSRVTIANLVTQRLDIERDQLLKILNDPIKMYHWVHKQTSTDVGDIRWQASLPHSLPQKIKHLLQCGFSPTDAPYLAKSLQRFMEQRQIWMERKLRVPLGKSTFLYGIADPLGVLRPGEIHVAFSSPYVDEITGETFHALDGFNILVARQPACRRSDMQKVKTIRHSKLSHLVDVVVFPSCGEYPLAGKLQGGDYDGDLFWLCWEWELVKPFRNAPAPLQPLEPSQYGIIKDTRQLSDVMNPLECTTVDDLLSEVLKFRTAPSLLGQVTNLHEKRAYAENRIYSKALNQLCDIHDLLVDASKQAYLFRKEDFKKLEKSVLKDKSWLPAYKKAMEACENAKELGGTEKVRKQDYRHRADNILDYLYFDVVRRHDVATLEQVKNALPSEIEEDCALKYPYRHIEKTAGPTLQKELRILVEGLQTVCNKWNKETNGNVETSEQYNKIVEDCYKMFRALKPTEANHPEVMRLVDPLLHPGFALWDSLRASALYCHYPRRPSFVWHMAGEELARMKLHGRSIQPVENQILASMRPKPSKAPKPTDEESDDDSEMAMEYL</sequence>
<feature type="compositionally biased region" description="Low complexity" evidence="2">
    <location>
        <begin position="205"/>
        <end position="214"/>
    </location>
</feature>